<dbReference type="EMBL" id="FNWO01000005">
    <property type="protein sequence ID" value="SEH34265.1"/>
    <property type="molecule type" value="Genomic_DNA"/>
</dbReference>
<dbReference type="InterPro" id="IPR017896">
    <property type="entry name" value="4Fe4S_Fe-S-bd"/>
</dbReference>
<dbReference type="InterPro" id="IPR017900">
    <property type="entry name" value="4Fe4S_Fe_S_CS"/>
</dbReference>
<comment type="cofactor">
    <cofactor evidence="1">
        <name>[4Fe-4S] cluster</name>
        <dbReference type="ChEBI" id="CHEBI:49883"/>
    </cofactor>
</comment>
<evidence type="ECO:0000256" key="1">
    <source>
        <dbReference type="ARBA" id="ARBA00001966"/>
    </source>
</evidence>
<keyword evidence="3" id="KW-0004">4Fe-4S</keyword>
<dbReference type="AlphaFoldDB" id="A0A1H6HJ30"/>
<dbReference type="GO" id="GO:0046872">
    <property type="term" value="F:metal ion binding"/>
    <property type="evidence" value="ECO:0007669"/>
    <property type="project" value="UniProtKB-KW"/>
</dbReference>
<dbReference type="GO" id="GO:0051539">
    <property type="term" value="F:4 iron, 4 sulfur cluster binding"/>
    <property type="evidence" value="ECO:0007669"/>
    <property type="project" value="UniProtKB-KW"/>
</dbReference>
<dbReference type="Gene3D" id="3.30.70.20">
    <property type="match status" value="1"/>
</dbReference>
<evidence type="ECO:0000256" key="2">
    <source>
        <dbReference type="ARBA" id="ARBA00022448"/>
    </source>
</evidence>
<evidence type="ECO:0000313" key="9">
    <source>
        <dbReference type="EMBL" id="SEH34265.1"/>
    </source>
</evidence>
<dbReference type="RefSeq" id="WP_074767244.1">
    <property type="nucleotide sequence ID" value="NZ_FNWO01000005.1"/>
</dbReference>
<keyword evidence="4" id="KW-0479">Metal-binding</keyword>
<gene>
    <name evidence="9" type="ORF">SAMN04244559_01578</name>
</gene>
<evidence type="ECO:0000256" key="3">
    <source>
        <dbReference type="ARBA" id="ARBA00022485"/>
    </source>
</evidence>
<keyword evidence="7" id="KW-0411">Iron-sulfur</keyword>
<evidence type="ECO:0000259" key="8">
    <source>
        <dbReference type="PROSITE" id="PS51379"/>
    </source>
</evidence>
<reference evidence="10" key="1">
    <citation type="submission" date="2016-10" db="EMBL/GenBank/DDBJ databases">
        <authorList>
            <person name="Varghese N."/>
            <person name="Submissions S."/>
        </authorList>
    </citation>
    <scope>NUCLEOTIDE SEQUENCE [LARGE SCALE GENOMIC DNA]</scope>
    <source>
        <strain evidence="10">DSM 13234</strain>
    </source>
</reference>
<keyword evidence="5" id="KW-0249">Electron transport</keyword>
<evidence type="ECO:0000256" key="7">
    <source>
        <dbReference type="ARBA" id="ARBA00023014"/>
    </source>
</evidence>
<sequence length="61" mass="6231">MALTINADECTSCGACEFECPNGAISLKSDVYVIKASACTECDGEAPKCQAVCPADAIVKA</sequence>
<organism evidence="9 10">
    <name type="scientific">Magnetospirillum fulvum</name>
    <name type="common">Rhodospirillum fulvum</name>
    <dbReference type="NCBI Taxonomy" id="1082"/>
    <lineage>
        <taxon>Bacteria</taxon>
        <taxon>Pseudomonadati</taxon>
        <taxon>Pseudomonadota</taxon>
        <taxon>Alphaproteobacteria</taxon>
        <taxon>Rhodospirillales</taxon>
        <taxon>Rhodospirillaceae</taxon>
        <taxon>Magnetospirillum</taxon>
    </lineage>
</organism>
<name>A0A1H6HJ30_MAGFU</name>
<dbReference type="Pfam" id="PF00037">
    <property type="entry name" value="Fer4"/>
    <property type="match status" value="1"/>
</dbReference>
<dbReference type="Proteomes" id="UP000182983">
    <property type="component" value="Unassembled WGS sequence"/>
</dbReference>
<keyword evidence="6" id="KW-0408">Iron</keyword>
<dbReference type="PROSITE" id="PS00198">
    <property type="entry name" value="4FE4S_FER_1"/>
    <property type="match status" value="1"/>
</dbReference>
<protein>
    <submittedName>
        <fullName evidence="9">4Fe-4S dicluster domain-containing protein</fullName>
    </submittedName>
</protein>
<dbReference type="PROSITE" id="PS51379">
    <property type="entry name" value="4FE4S_FER_2"/>
    <property type="match status" value="1"/>
</dbReference>
<dbReference type="OrthoDB" id="9800445at2"/>
<feature type="domain" description="4Fe-4S ferredoxin-type" evidence="8">
    <location>
        <begin position="1"/>
        <end position="30"/>
    </location>
</feature>
<proteinExistence type="predicted"/>
<keyword evidence="10" id="KW-1185">Reference proteome</keyword>
<evidence type="ECO:0000256" key="5">
    <source>
        <dbReference type="ARBA" id="ARBA00022982"/>
    </source>
</evidence>
<keyword evidence="2" id="KW-0813">Transport</keyword>
<evidence type="ECO:0000313" key="10">
    <source>
        <dbReference type="Proteomes" id="UP000182983"/>
    </source>
</evidence>
<evidence type="ECO:0000256" key="6">
    <source>
        <dbReference type="ARBA" id="ARBA00023004"/>
    </source>
</evidence>
<dbReference type="FunFam" id="3.30.70.20:FF:000045">
    <property type="entry name" value="Ferredoxin, 4Fe-4S"/>
    <property type="match status" value="1"/>
</dbReference>
<evidence type="ECO:0000256" key="4">
    <source>
        <dbReference type="ARBA" id="ARBA00022723"/>
    </source>
</evidence>
<dbReference type="SUPFAM" id="SSF54862">
    <property type="entry name" value="4Fe-4S ferredoxins"/>
    <property type="match status" value="1"/>
</dbReference>
<accession>A0A1H6HJ30</accession>